<dbReference type="SUPFAM" id="SSF161098">
    <property type="entry name" value="MetI-like"/>
    <property type="match status" value="1"/>
</dbReference>
<evidence type="ECO:0000256" key="1">
    <source>
        <dbReference type="ARBA" id="ARBA00004651"/>
    </source>
</evidence>
<dbReference type="GO" id="GO:0055085">
    <property type="term" value="P:transmembrane transport"/>
    <property type="evidence" value="ECO:0007669"/>
    <property type="project" value="InterPro"/>
</dbReference>
<keyword evidence="4 7" id="KW-0812">Transmembrane</keyword>
<keyword evidence="2 7" id="KW-0813">Transport</keyword>
<proteinExistence type="inferred from homology"/>
<feature type="transmembrane region" description="Helical" evidence="7">
    <location>
        <begin position="68"/>
        <end position="89"/>
    </location>
</feature>
<evidence type="ECO:0000256" key="7">
    <source>
        <dbReference type="RuleBase" id="RU363032"/>
    </source>
</evidence>
<dbReference type="Proteomes" id="UP000274515">
    <property type="component" value="Unassembled WGS sequence"/>
</dbReference>
<protein>
    <submittedName>
        <fullName evidence="9">ABC transporter permease subunit</fullName>
    </submittedName>
</protein>
<organism evidence="9 10">
    <name type="scientific">Saccharopolyspora rhizosphaerae</name>
    <dbReference type="NCBI Taxonomy" id="2492662"/>
    <lineage>
        <taxon>Bacteria</taxon>
        <taxon>Bacillati</taxon>
        <taxon>Actinomycetota</taxon>
        <taxon>Actinomycetes</taxon>
        <taxon>Pseudonocardiales</taxon>
        <taxon>Pseudonocardiaceae</taxon>
        <taxon>Saccharopolyspora</taxon>
    </lineage>
</organism>
<dbReference type="OrthoDB" id="6637947at2"/>
<evidence type="ECO:0000256" key="4">
    <source>
        <dbReference type="ARBA" id="ARBA00022692"/>
    </source>
</evidence>
<keyword evidence="10" id="KW-1185">Reference proteome</keyword>
<dbReference type="InterPro" id="IPR050366">
    <property type="entry name" value="BP-dependent_transpt_permease"/>
</dbReference>
<dbReference type="InterPro" id="IPR035906">
    <property type="entry name" value="MetI-like_sf"/>
</dbReference>
<comment type="subcellular location">
    <subcellularLocation>
        <location evidence="1 7">Cell membrane</location>
        <topology evidence="1 7">Multi-pass membrane protein</topology>
    </subcellularLocation>
</comment>
<feature type="transmembrane region" description="Helical" evidence="7">
    <location>
        <begin position="101"/>
        <end position="123"/>
    </location>
</feature>
<feature type="transmembrane region" description="Helical" evidence="7">
    <location>
        <begin position="195"/>
        <end position="216"/>
    </location>
</feature>
<evidence type="ECO:0000313" key="9">
    <source>
        <dbReference type="EMBL" id="RRO16915.1"/>
    </source>
</evidence>
<dbReference type="GO" id="GO:0005886">
    <property type="term" value="C:plasma membrane"/>
    <property type="evidence" value="ECO:0007669"/>
    <property type="project" value="UniProtKB-SubCell"/>
</dbReference>
<feature type="transmembrane region" description="Helical" evidence="7">
    <location>
        <begin position="236"/>
        <end position="255"/>
    </location>
</feature>
<dbReference type="EMBL" id="RSAA01000010">
    <property type="protein sequence ID" value="RRO16915.1"/>
    <property type="molecule type" value="Genomic_DNA"/>
</dbReference>
<evidence type="ECO:0000256" key="6">
    <source>
        <dbReference type="ARBA" id="ARBA00023136"/>
    </source>
</evidence>
<sequence>MAVNPARAVMGWLLLATPLVLALVGPLVAGSTRSHAGPLLPPDAEHPLGTDVLGRDVLALVLTGGRTVVVLTGVALVLAYAVGVPLALLMAAQTRRWLDAVLLHGLDVLLALPGLLVLLVLAATGRSSAVTLVVAVAVLQLPAVVRLARSAALAPGCRASVETMVLQGETWWRTHLVHTGRAVLGPVAVDAGSRLVLVLQLMASANFLGLGLAASASDWAVLVERNREALFLQPPAVVVPTLLLVALCTGANLVVDRTAARRSGGTA</sequence>
<keyword evidence="6 7" id="KW-0472">Membrane</keyword>
<dbReference type="PANTHER" id="PTHR43386">
    <property type="entry name" value="OLIGOPEPTIDE TRANSPORT SYSTEM PERMEASE PROTEIN APPC"/>
    <property type="match status" value="1"/>
</dbReference>
<dbReference type="PANTHER" id="PTHR43386:SF25">
    <property type="entry name" value="PEPTIDE ABC TRANSPORTER PERMEASE PROTEIN"/>
    <property type="match status" value="1"/>
</dbReference>
<gene>
    <name evidence="9" type="ORF">EIL87_11535</name>
</gene>
<dbReference type="InterPro" id="IPR000515">
    <property type="entry name" value="MetI-like"/>
</dbReference>
<evidence type="ECO:0000256" key="2">
    <source>
        <dbReference type="ARBA" id="ARBA00022448"/>
    </source>
</evidence>
<dbReference type="Pfam" id="PF00528">
    <property type="entry name" value="BPD_transp_1"/>
    <property type="match status" value="1"/>
</dbReference>
<feature type="domain" description="ABC transmembrane type-1" evidence="8">
    <location>
        <begin position="65"/>
        <end position="255"/>
    </location>
</feature>
<evidence type="ECO:0000313" key="10">
    <source>
        <dbReference type="Proteomes" id="UP000274515"/>
    </source>
</evidence>
<comment type="caution">
    <text evidence="9">The sequence shown here is derived from an EMBL/GenBank/DDBJ whole genome shotgun (WGS) entry which is preliminary data.</text>
</comment>
<accession>A0A426JUQ0</accession>
<evidence type="ECO:0000256" key="3">
    <source>
        <dbReference type="ARBA" id="ARBA00022475"/>
    </source>
</evidence>
<evidence type="ECO:0000259" key="8">
    <source>
        <dbReference type="PROSITE" id="PS50928"/>
    </source>
</evidence>
<dbReference type="AlphaFoldDB" id="A0A426JUQ0"/>
<comment type="similarity">
    <text evidence="7">Belongs to the binding-protein-dependent transport system permease family.</text>
</comment>
<evidence type="ECO:0000256" key="5">
    <source>
        <dbReference type="ARBA" id="ARBA00022989"/>
    </source>
</evidence>
<keyword evidence="3" id="KW-1003">Cell membrane</keyword>
<keyword evidence="5 7" id="KW-1133">Transmembrane helix</keyword>
<reference evidence="9 10" key="1">
    <citation type="submission" date="2018-11" db="EMBL/GenBank/DDBJ databases">
        <title>Saccharopolyspora rhizosphaerae sp. nov., an actinomycete isolated from rhizosphere soil in Thailand.</title>
        <authorList>
            <person name="Intra B."/>
            <person name="Euanorasetr J."/>
            <person name="Take A."/>
            <person name="Inahashi Y."/>
            <person name="Mori M."/>
            <person name="Panbangred W."/>
            <person name="Matsumoto A."/>
        </authorList>
    </citation>
    <scope>NUCLEOTIDE SEQUENCE [LARGE SCALE GENOMIC DNA]</scope>
    <source>
        <strain evidence="9 10">H219</strain>
    </source>
</reference>
<name>A0A426JUQ0_9PSEU</name>
<dbReference type="PROSITE" id="PS50928">
    <property type="entry name" value="ABC_TM1"/>
    <property type="match status" value="1"/>
</dbReference>
<dbReference type="RefSeq" id="WP_125090241.1">
    <property type="nucleotide sequence ID" value="NZ_RSAA01000010.1"/>
</dbReference>
<feature type="transmembrane region" description="Helical" evidence="7">
    <location>
        <begin position="129"/>
        <end position="148"/>
    </location>
</feature>